<evidence type="ECO:0000256" key="3">
    <source>
        <dbReference type="ARBA" id="ARBA00010563"/>
    </source>
</evidence>
<comment type="caution">
    <text evidence="24">The sequence shown here is derived from an EMBL/GenBank/DDBJ whole genome shotgun (WGS) entry which is preliminary data.</text>
</comment>
<dbReference type="GO" id="GO:0035312">
    <property type="term" value="F:5'-3' DNA exonuclease activity"/>
    <property type="evidence" value="ECO:0007669"/>
    <property type="project" value="InterPro"/>
</dbReference>
<keyword evidence="18" id="KW-0469">Meiosis</keyword>
<dbReference type="Gene3D" id="1.10.150.20">
    <property type="entry name" value="5' to 3' exonuclease, C-terminal subdomain"/>
    <property type="match status" value="1"/>
</dbReference>
<proteinExistence type="inferred from homology"/>
<keyword evidence="7" id="KW-0255">Endonuclease</keyword>
<dbReference type="InterPro" id="IPR006085">
    <property type="entry name" value="XPG_DNA_repair_N"/>
</dbReference>
<feature type="compositionally biased region" description="Basic and acidic residues" evidence="21">
    <location>
        <begin position="51"/>
        <end position="72"/>
    </location>
</feature>
<evidence type="ECO:0000256" key="7">
    <source>
        <dbReference type="ARBA" id="ARBA00022759"/>
    </source>
</evidence>
<dbReference type="SUPFAM" id="SSF47807">
    <property type="entry name" value="5' to 3' exonuclease, C-terminal subdomain"/>
    <property type="match status" value="1"/>
</dbReference>
<evidence type="ECO:0000259" key="22">
    <source>
        <dbReference type="SMART" id="SM00484"/>
    </source>
</evidence>
<keyword evidence="15" id="KW-0238">DNA-binding</keyword>
<evidence type="ECO:0000256" key="11">
    <source>
        <dbReference type="ARBA" id="ARBA00022842"/>
    </source>
</evidence>
<feature type="region of interest" description="Disordered" evidence="21">
    <location>
        <begin position="119"/>
        <end position="140"/>
    </location>
</feature>
<keyword evidence="17" id="KW-0539">Nucleus</keyword>
<evidence type="ECO:0000256" key="21">
    <source>
        <dbReference type="SAM" id="MobiDB-lite"/>
    </source>
</evidence>
<dbReference type="GO" id="GO:0006281">
    <property type="term" value="P:DNA repair"/>
    <property type="evidence" value="ECO:0007669"/>
    <property type="project" value="UniProtKB-KW"/>
</dbReference>
<keyword evidence="25" id="KW-1185">Reference proteome</keyword>
<evidence type="ECO:0000313" key="24">
    <source>
        <dbReference type="EMBL" id="GAA99603.1"/>
    </source>
</evidence>
<evidence type="ECO:0000256" key="15">
    <source>
        <dbReference type="ARBA" id="ARBA00023125"/>
    </source>
</evidence>
<evidence type="ECO:0000256" key="20">
    <source>
        <dbReference type="ARBA" id="ARBA00064664"/>
    </source>
</evidence>
<evidence type="ECO:0000256" key="8">
    <source>
        <dbReference type="ARBA" id="ARBA00022763"/>
    </source>
</evidence>
<dbReference type="PANTHER" id="PTHR11081:SF65">
    <property type="entry name" value="DNA DAMAGE-INDUCIBLE PROTEIN DIN7-RELATED"/>
    <property type="match status" value="1"/>
</dbReference>
<dbReference type="Proteomes" id="UP000009131">
    <property type="component" value="Unassembled WGS sequence"/>
</dbReference>
<dbReference type="FunCoup" id="G7E8Y5">
    <property type="interactions" value="227"/>
</dbReference>
<evidence type="ECO:0000256" key="16">
    <source>
        <dbReference type="ARBA" id="ARBA00023204"/>
    </source>
</evidence>
<dbReference type="OrthoDB" id="26491at2759"/>
<evidence type="ECO:0000256" key="12">
    <source>
        <dbReference type="ARBA" id="ARBA00022859"/>
    </source>
</evidence>
<keyword evidence="9" id="KW-0378">Hydrolase</keyword>
<dbReference type="Pfam" id="PF00867">
    <property type="entry name" value="XPG_I"/>
    <property type="match status" value="1"/>
</dbReference>
<dbReference type="FunFam" id="3.40.50.1010:FF:000111">
    <property type="entry name" value="Exonuclease 1"/>
    <property type="match status" value="1"/>
</dbReference>
<dbReference type="CDD" id="cd09908">
    <property type="entry name" value="H3TH_EXO1"/>
    <property type="match status" value="1"/>
</dbReference>
<evidence type="ECO:0000256" key="1">
    <source>
        <dbReference type="ARBA" id="ARBA00001946"/>
    </source>
</evidence>
<dbReference type="Pfam" id="PF00752">
    <property type="entry name" value="XPG_N"/>
    <property type="match status" value="2"/>
</dbReference>
<evidence type="ECO:0000256" key="2">
    <source>
        <dbReference type="ARBA" id="ARBA00004123"/>
    </source>
</evidence>
<dbReference type="InterPro" id="IPR044752">
    <property type="entry name" value="PIN-like_EXO1"/>
</dbReference>
<feature type="compositionally biased region" description="Polar residues" evidence="21">
    <location>
        <begin position="518"/>
        <end position="528"/>
    </location>
</feature>
<dbReference type="InterPro" id="IPR036279">
    <property type="entry name" value="5-3_exonuclease_C_sf"/>
</dbReference>
<comment type="subcellular location">
    <subcellularLocation>
        <location evidence="2">Nucleus</location>
    </subcellularLocation>
</comment>
<evidence type="ECO:0000256" key="5">
    <source>
        <dbReference type="ARBA" id="ARBA00022722"/>
    </source>
</evidence>
<keyword evidence="6" id="KW-0479">Metal-binding</keyword>
<dbReference type="InterPro" id="IPR037315">
    <property type="entry name" value="EXO1_H3TH"/>
</dbReference>
<evidence type="ECO:0000256" key="4">
    <source>
        <dbReference type="ARBA" id="ARBA00022553"/>
    </source>
</evidence>
<dbReference type="InterPro" id="IPR006084">
    <property type="entry name" value="XPG/Rad2"/>
</dbReference>
<keyword evidence="14" id="KW-0007">Acetylation</keyword>
<keyword evidence="8" id="KW-0227">DNA damage</keyword>
<evidence type="ECO:0000256" key="19">
    <source>
        <dbReference type="ARBA" id="ARBA00057694"/>
    </source>
</evidence>
<evidence type="ECO:0000256" key="14">
    <source>
        <dbReference type="ARBA" id="ARBA00022990"/>
    </source>
</evidence>
<dbReference type="GO" id="GO:0051321">
    <property type="term" value="P:meiotic cell cycle"/>
    <property type="evidence" value="ECO:0007669"/>
    <property type="project" value="UniProtKB-KW"/>
</dbReference>
<dbReference type="InterPro" id="IPR006086">
    <property type="entry name" value="XPG-I_dom"/>
</dbReference>
<dbReference type="PRINTS" id="PR00853">
    <property type="entry name" value="XPGRADSUPER"/>
</dbReference>
<evidence type="ECO:0000259" key="23">
    <source>
        <dbReference type="SMART" id="SM00485"/>
    </source>
</evidence>
<keyword evidence="11" id="KW-0460">Magnesium</keyword>
<dbReference type="EMBL" id="BABT02000220">
    <property type="protein sequence ID" value="GAA99603.1"/>
    <property type="molecule type" value="Genomic_DNA"/>
</dbReference>
<evidence type="ECO:0000313" key="25">
    <source>
        <dbReference type="Proteomes" id="UP000009131"/>
    </source>
</evidence>
<comment type="similarity">
    <text evidence="3">Belongs to the XPG/RAD2 endonuclease family. EXO1 subfamily.</text>
</comment>
<feature type="domain" description="XPG N-terminal" evidence="23">
    <location>
        <begin position="1"/>
        <end position="131"/>
    </location>
</feature>
<reference evidence="24 25" key="1">
    <citation type="journal article" date="2011" name="J. Gen. Appl. Microbiol.">
        <title>Draft genome sequencing of the enigmatic basidiomycete Mixia osmundae.</title>
        <authorList>
            <person name="Nishida H."/>
            <person name="Nagatsuka Y."/>
            <person name="Sugiyama J."/>
        </authorList>
    </citation>
    <scope>NUCLEOTIDE SEQUENCE [LARGE SCALE GENOMIC DNA]</scope>
    <source>
        <strain evidence="25">CBS 9802 / IAM 14324 / JCM 22182 / KY 12970</strain>
    </source>
</reference>
<gene>
    <name evidence="24" type="primary">Mo06304</name>
    <name evidence="24" type="ORF">E5Q_06304</name>
</gene>
<dbReference type="GO" id="GO:0005634">
    <property type="term" value="C:nucleus"/>
    <property type="evidence" value="ECO:0007669"/>
    <property type="project" value="UniProtKB-SubCell"/>
</dbReference>
<evidence type="ECO:0000256" key="18">
    <source>
        <dbReference type="ARBA" id="ARBA00023254"/>
    </source>
</evidence>
<evidence type="ECO:0000256" key="9">
    <source>
        <dbReference type="ARBA" id="ARBA00022801"/>
    </source>
</evidence>
<feature type="region of interest" description="Disordered" evidence="21">
    <location>
        <begin position="613"/>
        <end position="640"/>
    </location>
</feature>
<keyword evidence="13" id="KW-0267">Excision nuclease</keyword>
<dbReference type="InParanoid" id="G7E8Y5"/>
<dbReference type="eggNOG" id="KOG2518">
    <property type="taxonomic scope" value="Eukaryota"/>
</dbReference>
<evidence type="ECO:0000256" key="10">
    <source>
        <dbReference type="ARBA" id="ARBA00022839"/>
    </source>
</evidence>
<feature type="domain" description="XPG-I" evidence="22">
    <location>
        <begin position="170"/>
        <end position="240"/>
    </location>
</feature>
<name>G7E8Y5_MIXOS</name>
<comment type="subunit">
    <text evidence="20">Interacts with the MLH1-PMS2 heterodimer via MLH1. Interacts with MSH3. Interacts with the MSH2-MSH6 heterodimer via MSH2, and this interaction may increase the processivity of the 5'-&gt;3' exonuclease activity. Interacts with PCNA, and this interaction may both stimulate the cryptic 3'-&gt;5' exonuclease activity and suppress the 5'-&gt;3' exonuclease activity. Interacts with WRN, and this interaction stimulates both the 5'-&gt;3' exonuclease activity and cleavage of 5'-overhanging flap structures. Interacts with RECQL/RECQ1, and this interaction stimulates cleavage of 5'-overhanging flap structures. Interacts with DNA helicase ZGRF1; the interaction is increased following DNA damage induction.</text>
</comment>
<dbReference type="CDD" id="cd09857">
    <property type="entry name" value="PIN_EXO1"/>
    <property type="match status" value="1"/>
</dbReference>
<evidence type="ECO:0000256" key="13">
    <source>
        <dbReference type="ARBA" id="ARBA00022881"/>
    </source>
</evidence>
<dbReference type="GO" id="GO:0046872">
    <property type="term" value="F:metal ion binding"/>
    <property type="evidence" value="ECO:0007669"/>
    <property type="project" value="UniProtKB-KW"/>
</dbReference>
<dbReference type="Gene3D" id="3.40.50.1010">
    <property type="entry name" value="5'-nuclease"/>
    <property type="match status" value="1"/>
</dbReference>
<evidence type="ECO:0000256" key="17">
    <source>
        <dbReference type="ARBA" id="ARBA00023242"/>
    </source>
</evidence>
<dbReference type="SUPFAM" id="SSF88723">
    <property type="entry name" value="PIN domain-like"/>
    <property type="match status" value="1"/>
</dbReference>
<dbReference type="STRING" id="764103.G7E8Y5"/>
<keyword evidence="10" id="KW-0269">Exonuclease</keyword>
<dbReference type="InterPro" id="IPR019974">
    <property type="entry name" value="XPG_CS"/>
</dbReference>
<dbReference type="SMART" id="SM00279">
    <property type="entry name" value="HhH2"/>
    <property type="match status" value="1"/>
</dbReference>
<feature type="region of interest" description="Disordered" evidence="21">
    <location>
        <begin position="48"/>
        <end position="72"/>
    </location>
</feature>
<feature type="compositionally biased region" description="Polar residues" evidence="21">
    <location>
        <begin position="619"/>
        <end position="640"/>
    </location>
</feature>
<organism evidence="24 25">
    <name type="scientific">Mixia osmundae (strain CBS 9802 / IAM 14324 / JCM 22182 / KY 12970)</name>
    <dbReference type="NCBI Taxonomy" id="764103"/>
    <lineage>
        <taxon>Eukaryota</taxon>
        <taxon>Fungi</taxon>
        <taxon>Dikarya</taxon>
        <taxon>Basidiomycota</taxon>
        <taxon>Pucciniomycotina</taxon>
        <taxon>Mixiomycetes</taxon>
        <taxon>Mixiales</taxon>
        <taxon>Mixiaceae</taxon>
        <taxon>Mixia</taxon>
    </lineage>
</organism>
<protein>
    <submittedName>
        <fullName evidence="24">Uncharacterized protein</fullName>
    </submittedName>
</protein>
<dbReference type="PROSITE" id="PS00841">
    <property type="entry name" value="XPG_1"/>
    <property type="match status" value="1"/>
</dbReference>
<dbReference type="PANTHER" id="PTHR11081">
    <property type="entry name" value="FLAP ENDONUCLEASE FAMILY MEMBER"/>
    <property type="match status" value="1"/>
</dbReference>
<dbReference type="GO" id="GO:0017108">
    <property type="term" value="F:5'-flap endonuclease activity"/>
    <property type="evidence" value="ECO:0007669"/>
    <property type="project" value="TreeGrafter"/>
</dbReference>
<reference evidence="24 25" key="2">
    <citation type="journal article" date="2012" name="Open Biol.">
        <title>Characteristics of nucleosomes and linker DNA regions on the genome of the basidiomycete Mixia osmundae revealed by mono- and dinucleosome mapping.</title>
        <authorList>
            <person name="Nishida H."/>
            <person name="Kondo S."/>
            <person name="Matsumoto T."/>
            <person name="Suzuki Y."/>
            <person name="Yoshikawa H."/>
            <person name="Taylor T.D."/>
            <person name="Sugiyama J."/>
        </authorList>
    </citation>
    <scope>NUCLEOTIDE SEQUENCE [LARGE SCALE GENOMIC DNA]</scope>
    <source>
        <strain evidence="25">CBS 9802 / IAM 14324 / JCM 22182 / KY 12970</strain>
    </source>
</reference>
<dbReference type="AlphaFoldDB" id="G7E8Y5"/>
<evidence type="ECO:0000256" key="6">
    <source>
        <dbReference type="ARBA" id="ARBA00022723"/>
    </source>
</evidence>
<feature type="region of interest" description="Disordered" evidence="21">
    <location>
        <begin position="484"/>
        <end position="539"/>
    </location>
</feature>
<feature type="region of interest" description="Disordered" evidence="21">
    <location>
        <begin position="415"/>
        <end position="451"/>
    </location>
</feature>
<keyword evidence="12" id="KW-0391">Immunity</keyword>
<comment type="cofactor">
    <cofactor evidence="1">
        <name>Mg(2+)</name>
        <dbReference type="ChEBI" id="CHEBI:18420"/>
    </cofactor>
</comment>
<keyword evidence="16" id="KW-0234">DNA repair</keyword>
<accession>G7E8Y5</accession>
<dbReference type="SMART" id="SM00484">
    <property type="entry name" value="XPGI"/>
    <property type="match status" value="1"/>
</dbReference>
<dbReference type="HOGENOM" id="CLU_400661_0_0_1"/>
<dbReference type="InterPro" id="IPR029060">
    <property type="entry name" value="PIN-like_dom_sf"/>
</dbReference>
<keyword evidence="5" id="KW-0540">Nuclease</keyword>
<dbReference type="FunFam" id="1.10.150.20:FF:000011">
    <property type="entry name" value="exonuclease 1"/>
    <property type="match status" value="1"/>
</dbReference>
<dbReference type="InterPro" id="IPR008918">
    <property type="entry name" value="HhH2"/>
</dbReference>
<sequence length="687" mass="75659">MGISGLLPLLREATEAVHLSQYKGQTLAIDAYVLLHRGAYSCADAIARAQHPPDKPQRGDDKGKGRAGEADELAWRETHDVATTQRYVSASRSKVRLLRFHGVEPFFVFDGAALSSKATTEKDRASRRKDALKEAQRLSAEGKEEAAREAYGRAVDVTPRMAYQVIKMLKQENVNFIVAPYEADAQLRFLEQTGVVQGIITEDSDLLVFGCQTVIFKLDNEGRGQEVKASRLNKCREYNFTSWTATEFRQMAILSGCDYLDSISGLGLKTAYRLLKKYKTASKVIQFVRLDGQFRVPRYYEREFKRAELTFLHQIVWDPETKKRRFLTPLPVKHEHLNQDELRFVGMFVDETIAQGLAIGDLDPADSKPMHDVCPAFPVSAIPAPAPESSRSGSFYATNTKKSTAVVKGKASITSYFNKKPDRPPSQPKRKALQEIDRNSPGKRAKAPTQKLASRFFGGPQAKAALAEPDEVIFIEPASIAEDAGDHTLPTSTPSPPRLPAWAFSSPAKVPASEPESLPTSPMQSSPVKQEMAPPVSTMAVSSPVKAFAPRQHLPSTPKAAQDSAIDSPLHAKRICSTPEATPSPSPRRKAHIENVAQGWRARFSTTETISRNIRARTPLSSVSHQPLSKTPAPSVTTASKLKRSVSLLPIKVVDSGPFSPTGESPVPASRIKVRSKTLETFRFKPL</sequence>
<comment type="function">
    <text evidence="19">5'-&gt;3' double-stranded DNA exonuclease which may also possess a cryptic 3'-&gt;5' double-stranded DNA exonuclease activity. Functions in DNA mismatch repair (MMR) to excise mismatch-containing DNA tracts directed by strand breaks located either 5' or 3' to the mismatch. Also exhibits endonuclease activity against 5'-overhanging flap structures similar to those generated by displacement synthesis when DNA polymerase encounters the 5'-end of a downstream Okazaki fragment. Required for somatic hypermutation (SHM) and class switch recombination (CSR) of immunoglobulin genes. Essential for male and female meiosis.</text>
</comment>
<dbReference type="SMART" id="SM00485">
    <property type="entry name" value="XPGN"/>
    <property type="match status" value="1"/>
</dbReference>
<keyword evidence="4" id="KW-0597">Phosphoprotein</keyword>
<dbReference type="GO" id="GO:0002376">
    <property type="term" value="P:immune system process"/>
    <property type="evidence" value="ECO:0007669"/>
    <property type="project" value="UniProtKB-KW"/>
</dbReference>
<dbReference type="GO" id="GO:0003677">
    <property type="term" value="F:DNA binding"/>
    <property type="evidence" value="ECO:0007669"/>
    <property type="project" value="UniProtKB-KW"/>
</dbReference>
<dbReference type="RefSeq" id="XP_014568819.1">
    <property type="nucleotide sequence ID" value="XM_014713333.1"/>
</dbReference>